<dbReference type="InterPro" id="IPR029039">
    <property type="entry name" value="Flavoprotein-like_sf"/>
</dbReference>
<reference evidence="4 5" key="1">
    <citation type="submission" date="2016-10" db="EMBL/GenBank/DDBJ databases">
        <authorList>
            <person name="de Groot N.N."/>
        </authorList>
    </citation>
    <scope>NUCLEOTIDE SEQUENCE [LARGE SCALE GENOMIC DNA]</scope>
    <source>
        <strain evidence="4 5">DSM 13305</strain>
    </source>
</reference>
<organism evidence="4 5">
    <name type="scientific">Propionispora vibrioides</name>
    <dbReference type="NCBI Taxonomy" id="112903"/>
    <lineage>
        <taxon>Bacteria</taxon>
        <taxon>Bacillati</taxon>
        <taxon>Bacillota</taxon>
        <taxon>Negativicutes</taxon>
        <taxon>Selenomonadales</taxon>
        <taxon>Sporomusaceae</taxon>
        <taxon>Propionispora</taxon>
    </lineage>
</organism>
<evidence type="ECO:0000259" key="3">
    <source>
        <dbReference type="Pfam" id="PF03358"/>
    </source>
</evidence>
<dbReference type="STRING" id="112903.SAMN04490178_13821"/>
<gene>
    <name evidence="4" type="ORF">SAMN04490178_13821</name>
</gene>
<dbReference type="SUPFAM" id="SSF52218">
    <property type="entry name" value="Flavoproteins"/>
    <property type="match status" value="1"/>
</dbReference>
<protein>
    <submittedName>
        <fullName evidence="4">Multimeric flavodoxin WrbA</fullName>
    </submittedName>
</protein>
<keyword evidence="2" id="KW-0288">FMN</keyword>
<dbReference type="Proteomes" id="UP000198847">
    <property type="component" value="Unassembled WGS sequence"/>
</dbReference>
<evidence type="ECO:0000313" key="5">
    <source>
        <dbReference type="Proteomes" id="UP000198847"/>
    </source>
</evidence>
<evidence type="ECO:0000256" key="2">
    <source>
        <dbReference type="ARBA" id="ARBA00022643"/>
    </source>
</evidence>
<keyword evidence="1" id="KW-0285">Flavoprotein</keyword>
<keyword evidence="5" id="KW-1185">Reference proteome</keyword>
<feature type="domain" description="NADPH-dependent FMN reductase-like" evidence="3">
    <location>
        <begin position="1"/>
        <end position="107"/>
    </location>
</feature>
<dbReference type="InterPro" id="IPR005025">
    <property type="entry name" value="FMN_Rdtase-like_dom"/>
</dbReference>
<dbReference type="GO" id="GO:0016491">
    <property type="term" value="F:oxidoreductase activity"/>
    <property type="evidence" value="ECO:0007669"/>
    <property type="project" value="InterPro"/>
</dbReference>
<name>A0A1H8Y415_9FIRM</name>
<dbReference type="PANTHER" id="PTHR43278:SF2">
    <property type="entry name" value="IRON-SULFUR FLAVOPROTEIN"/>
    <property type="match status" value="1"/>
</dbReference>
<evidence type="ECO:0000313" key="4">
    <source>
        <dbReference type="EMBL" id="SEP46298.1"/>
    </source>
</evidence>
<dbReference type="RefSeq" id="WP_091751969.1">
    <property type="nucleotide sequence ID" value="NZ_FODY01000038.1"/>
</dbReference>
<dbReference type="EMBL" id="FODY01000038">
    <property type="protein sequence ID" value="SEP46298.1"/>
    <property type="molecule type" value="Genomic_DNA"/>
</dbReference>
<proteinExistence type="predicted"/>
<evidence type="ECO:0000256" key="1">
    <source>
        <dbReference type="ARBA" id="ARBA00022630"/>
    </source>
</evidence>
<dbReference type="OrthoDB" id="9805976at2"/>
<dbReference type="Gene3D" id="3.40.50.360">
    <property type="match status" value="1"/>
</dbReference>
<dbReference type="Pfam" id="PF03358">
    <property type="entry name" value="FMN_red"/>
    <property type="match status" value="1"/>
</dbReference>
<dbReference type="AlphaFoldDB" id="A0A1H8Y415"/>
<accession>A0A1H8Y415</accession>
<sequence length="193" mass="21734">MNIIGIIASPRKTGNTAWIVNKILEGAKEQGAETQAWYFSDLDIKPCRGCWGCHQGDQGCVIKDDMQKLNDAIDQANAIVFGSPIYMMQMSAQAKIFIDRLFARYSPRYSPYFKEESAAQKRLILTFNQGNPDSGLFQSYIDYTRHMFELLEFAVTEVPVVTGMRNGPAQERKDLHTVLKDIGSSLVAERSPE</sequence>
<dbReference type="PANTHER" id="PTHR43278">
    <property type="entry name" value="NAD(P)H-DEPENDENT FMN-CONTAINING OXIDOREDUCTASE YWQN-RELATED"/>
    <property type="match status" value="1"/>
</dbReference>
<dbReference type="InterPro" id="IPR051796">
    <property type="entry name" value="ISF_SsuE-like"/>
</dbReference>